<feature type="transmembrane region" description="Helical" evidence="1">
    <location>
        <begin position="180"/>
        <end position="208"/>
    </location>
</feature>
<dbReference type="Pfam" id="PF09852">
    <property type="entry name" value="DUF2079"/>
    <property type="match status" value="2"/>
</dbReference>
<evidence type="ECO:0000313" key="3">
    <source>
        <dbReference type="Proteomes" id="UP000299794"/>
    </source>
</evidence>
<evidence type="ECO:0000256" key="1">
    <source>
        <dbReference type="SAM" id="Phobius"/>
    </source>
</evidence>
<feature type="transmembrane region" description="Helical" evidence="1">
    <location>
        <begin position="422"/>
        <end position="444"/>
    </location>
</feature>
<sequence>MNKMQTHPDHPEASAPIETKSLFSISIWKVMGIGTFILFFYSSLRHFLFQSTAYDLGIYDQIIYLISIGRQPISSFLGFHFLGDHGAVAIYPLALLYKIYPSVYWLFLVQAICLGSATGLTWKLAQLAGLNQRLSLAVAIAYLLYPEIFNINLFDFHPDVLAIPAIFGAILAAKQKKIIWFTIAIIWILACKAVFALTVIAIGFWLIFFEQRRFYGMIAIALGITWFLIATQVMIPFYSGQEAAGVSRYDYLGDSVLGVIFNTIIKPKLILGKLLSINTLVYFLEFSVAVIWWLNHQKFIVLVPAIPTLLLNILSIDPMQRSLIYQYSLPALPFLLLVMIETLAAEKAGLANSLWGLWNKFQTPPSPPLLMGGKELGENVSSYISLPQEETESSHPLLPKVRHWGSSSHLFTIPHQKLPKWIILWSILVFLLWADHTQVLGYFTRIDNWSATQKAVSQIHTKGGVLTDNRLAPHFTHRKTIKLLNQVSPDFNLIEFDYVILNLRHPWPDTKDLGEKYATQLKAKPNFKLSYQKNGVLVFKRL</sequence>
<keyword evidence="1" id="KW-0812">Transmembrane</keyword>
<organism evidence="2 3">
    <name type="scientific">Planktothrix agardhii CCAP 1459/11A</name>
    <dbReference type="NCBI Taxonomy" id="282420"/>
    <lineage>
        <taxon>Bacteria</taxon>
        <taxon>Bacillati</taxon>
        <taxon>Cyanobacteriota</taxon>
        <taxon>Cyanophyceae</taxon>
        <taxon>Oscillatoriophycideae</taxon>
        <taxon>Oscillatoriales</taxon>
        <taxon>Microcoleaceae</taxon>
        <taxon>Planktothrix</taxon>
    </lineage>
</organism>
<feature type="transmembrane region" description="Helical" evidence="1">
    <location>
        <begin position="274"/>
        <end position="293"/>
    </location>
</feature>
<feature type="transmembrane region" description="Helical" evidence="1">
    <location>
        <begin position="299"/>
        <end position="316"/>
    </location>
</feature>
<feature type="transmembrane region" description="Helical" evidence="1">
    <location>
        <begin position="214"/>
        <end position="238"/>
    </location>
</feature>
<name>A0A4V0XV55_PLAAG</name>
<feature type="transmembrane region" description="Helical" evidence="1">
    <location>
        <begin position="156"/>
        <end position="173"/>
    </location>
</feature>
<dbReference type="EMBL" id="BJCD01000079">
    <property type="protein sequence ID" value="GDZ96159.1"/>
    <property type="molecule type" value="Genomic_DNA"/>
</dbReference>
<keyword evidence="1" id="KW-0472">Membrane</keyword>
<comment type="caution">
    <text evidence="2">The sequence shown here is derived from an EMBL/GenBank/DDBJ whole genome shotgun (WGS) entry which is preliminary data.</text>
</comment>
<accession>A0A4V0XV55</accession>
<evidence type="ECO:0000313" key="2">
    <source>
        <dbReference type="EMBL" id="GDZ96159.1"/>
    </source>
</evidence>
<proteinExistence type="predicted"/>
<dbReference type="AlphaFoldDB" id="A0A4V0XV55"/>
<dbReference type="Proteomes" id="UP000299794">
    <property type="component" value="Unassembled WGS sequence"/>
</dbReference>
<feature type="transmembrane region" description="Helical" evidence="1">
    <location>
        <begin position="21"/>
        <end position="41"/>
    </location>
</feature>
<evidence type="ECO:0008006" key="4">
    <source>
        <dbReference type="Google" id="ProtNLM"/>
    </source>
</evidence>
<keyword evidence="1" id="KW-1133">Transmembrane helix</keyword>
<gene>
    <name evidence="2" type="ORF">PA905_45930</name>
</gene>
<protein>
    <recommendedName>
        <fullName evidence="4">DUF2079 domain-containing protein</fullName>
    </recommendedName>
</protein>
<feature type="transmembrane region" description="Helical" evidence="1">
    <location>
        <begin position="134"/>
        <end position="150"/>
    </location>
</feature>
<feature type="transmembrane region" description="Helical" evidence="1">
    <location>
        <begin position="323"/>
        <end position="345"/>
    </location>
</feature>
<dbReference type="InterPro" id="IPR018650">
    <property type="entry name" value="STSV1_Orf64"/>
</dbReference>
<reference evidence="3" key="1">
    <citation type="submission" date="2019-02" db="EMBL/GenBank/DDBJ databases">
        <title>Draft genome sequence of Planktothrix agardhii NIES-905.</title>
        <authorList>
            <person name="Yamaguchi H."/>
            <person name="Suzuki S."/>
            <person name="Kawachi M."/>
        </authorList>
    </citation>
    <scope>NUCLEOTIDE SEQUENCE [LARGE SCALE GENOMIC DNA]</scope>
    <source>
        <strain evidence="3">CCAP 1459/11A</strain>
    </source>
</reference>